<keyword evidence="2" id="KW-1185">Reference proteome</keyword>
<dbReference type="RefSeq" id="XP_022931358.1">
    <property type="nucleotide sequence ID" value="XM_023075590.1"/>
</dbReference>
<protein>
    <submittedName>
        <fullName evidence="3 4">Uncharacterized protein LOC111437567 isoform X1</fullName>
    </submittedName>
</protein>
<dbReference type="PANTHER" id="PTHR15503:SF45">
    <property type="entry name" value="RNA-DIRECTED DNA POLYMERASE HOMOLOG"/>
    <property type="match status" value="1"/>
</dbReference>
<gene>
    <name evidence="3 4" type="primary">LOC111437567</name>
</gene>
<reference evidence="3 4" key="1">
    <citation type="submission" date="2025-04" db="UniProtKB">
        <authorList>
            <consortium name="RefSeq"/>
        </authorList>
    </citation>
    <scope>IDENTIFICATION</scope>
    <source>
        <tissue evidence="3 4">Young leaves</tissue>
    </source>
</reference>
<proteinExistence type="predicted"/>
<dbReference type="Pfam" id="PF03732">
    <property type="entry name" value="Retrotrans_gag"/>
    <property type="match status" value="1"/>
</dbReference>
<organism evidence="2 3">
    <name type="scientific">Cucurbita moschata</name>
    <name type="common">Winter crookneck squash</name>
    <name type="synonym">Cucurbita pepo var. moschata</name>
    <dbReference type="NCBI Taxonomy" id="3662"/>
    <lineage>
        <taxon>Eukaryota</taxon>
        <taxon>Viridiplantae</taxon>
        <taxon>Streptophyta</taxon>
        <taxon>Embryophyta</taxon>
        <taxon>Tracheophyta</taxon>
        <taxon>Spermatophyta</taxon>
        <taxon>Magnoliopsida</taxon>
        <taxon>eudicotyledons</taxon>
        <taxon>Gunneridae</taxon>
        <taxon>Pentapetalae</taxon>
        <taxon>rosids</taxon>
        <taxon>fabids</taxon>
        <taxon>Cucurbitales</taxon>
        <taxon>Cucurbitaceae</taxon>
        <taxon>Cucurbiteae</taxon>
        <taxon>Cucurbita</taxon>
    </lineage>
</organism>
<dbReference type="AlphaFoldDB" id="A0A6J1EYB6"/>
<dbReference type="InterPro" id="IPR005162">
    <property type="entry name" value="Retrotrans_gag_dom"/>
</dbReference>
<sequence length="221" mass="25670">MKTNRPLIAAEPAMNLGDVCDEICSLIREGLRVVAARQTNEEHNSKFNQFFVCQPPWFGEDTDPLVAKRWVLGLENIFDCIGCSDEQKVSFACLRLKDSALSWWIVSKRYLNADGAAVTWEKFKDLFYKRYFPSWLKHEKHRELWKLGQGNRTVIEYDEEFITLSSLVSELNPDDSLEARLFYEGLRPDISRQLCFTDNVSYSDLRNSALLVEQCLNRKDV</sequence>
<dbReference type="KEGG" id="cmos:111437567"/>
<evidence type="ECO:0000313" key="3">
    <source>
        <dbReference type="RefSeq" id="XP_022931358.1"/>
    </source>
</evidence>
<dbReference type="Proteomes" id="UP000504609">
    <property type="component" value="Unplaced"/>
</dbReference>
<dbReference type="InterPro" id="IPR032567">
    <property type="entry name" value="RTL1-rel"/>
</dbReference>
<dbReference type="RefSeq" id="XP_022931359.1">
    <property type="nucleotide sequence ID" value="XM_023075591.1"/>
</dbReference>
<dbReference type="PANTHER" id="PTHR15503">
    <property type="entry name" value="LDOC1 RELATED"/>
    <property type="match status" value="1"/>
</dbReference>
<evidence type="ECO:0000313" key="2">
    <source>
        <dbReference type="Proteomes" id="UP000504609"/>
    </source>
</evidence>
<feature type="domain" description="Retrotransposon gag" evidence="1">
    <location>
        <begin position="91"/>
        <end position="188"/>
    </location>
</feature>
<evidence type="ECO:0000259" key="1">
    <source>
        <dbReference type="Pfam" id="PF03732"/>
    </source>
</evidence>
<name>A0A6J1EYB6_CUCMO</name>
<dbReference type="GeneID" id="111437567"/>
<accession>A0A6J1EYB6</accession>
<evidence type="ECO:0000313" key="4">
    <source>
        <dbReference type="RefSeq" id="XP_022931359.1"/>
    </source>
</evidence>